<dbReference type="Proteomes" id="UP000076727">
    <property type="component" value="Unassembled WGS sequence"/>
</dbReference>
<name>A0A165QK13_9APHY</name>
<accession>A0A165QK13</accession>
<dbReference type="AlphaFoldDB" id="A0A165QK13"/>
<organism evidence="1 2">
    <name type="scientific">Daedalea quercina L-15889</name>
    <dbReference type="NCBI Taxonomy" id="1314783"/>
    <lineage>
        <taxon>Eukaryota</taxon>
        <taxon>Fungi</taxon>
        <taxon>Dikarya</taxon>
        <taxon>Basidiomycota</taxon>
        <taxon>Agaricomycotina</taxon>
        <taxon>Agaricomycetes</taxon>
        <taxon>Polyporales</taxon>
        <taxon>Fomitopsis</taxon>
    </lineage>
</organism>
<dbReference type="EMBL" id="KV429057">
    <property type="protein sequence ID" value="KZT69578.1"/>
    <property type="molecule type" value="Genomic_DNA"/>
</dbReference>
<sequence>MKRAYEKLRKNVRLQKPGGETVLQEFKDERFKYVEAVTKNKHASEKECNEWLPKQLSYLRSERFDQLVECFIKLGYDVQDAHAIQASKESKLARKVTEREWKAIMPTLRTLIEMERYRRPCNECGATIIQRRKAIVKNAYDNYQRTLRAMEWTHLPPPQMHTRYPSISPSHLLRIERPAYAG</sequence>
<proteinExistence type="predicted"/>
<gene>
    <name evidence="1" type="ORF">DAEQUDRAFT_258426</name>
</gene>
<keyword evidence="2" id="KW-1185">Reference proteome</keyword>
<dbReference type="STRING" id="1314783.A0A165QK13"/>
<protein>
    <submittedName>
        <fullName evidence="1">Uncharacterized protein</fullName>
    </submittedName>
</protein>
<reference evidence="1 2" key="1">
    <citation type="journal article" date="2016" name="Mol. Biol. Evol.">
        <title>Comparative Genomics of Early-Diverging Mushroom-Forming Fungi Provides Insights into the Origins of Lignocellulose Decay Capabilities.</title>
        <authorList>
            <person name="Nagy L.G."/>
            <person name="Riley R."/>
            <person name="Tritt A."/>
            <person name="Adam C."/>
            <person name="Daum C."/>
            <person name="Floudas D."/>
            <person name="Sun H."/>
            <person name="Yadav J.S."/>
            <person name="Pangilinan J."/>
            <person name="Larsson K.H."/>
            <person name="Matsuura K."/>
            <person name="Barry K."/>
            <person name="Labutti K."/>
            <person name="Kuo R."/>
            <person name="Ohm R.A."/>
            <person name="Bhattacharya S.S."/>
            <person name="Shirouzu T."/>
            <person name="Yoshinaga Y."/>
            <person name="Martin F.M."/>
            <person name="Grigoriev I.V."/>
            <person name="Hibbett D.S."/>
        </authorList>
    </citation>
    <scope>NUCLEOTIDE SEQUENCE [LARGE SCALE GENOMIC DNA]</scope>
    <source>
        <strain evidence="1 2">L-15889</strain>
    </source>
</reference>
<evidence type="ECO:0000313" key="1">
    <source>
        <dbReference type="EMBL" id="KZT69578.1"/>
    </source>
</evidence>
<dbReference type="OrthoDB" id="2751668at2759"/>
<evidence type="ECO:0000313" key="2">
    <source>
        <dbReference type="Proteomes" id="UP000076727"/>
    </source>
</evidence>